<keyword evidence="2" id="KW-1185">Reference proteome</keyword>
<dbReference type="WBParaSite" id="jg16250">
    <property type="protein sequence ID" value="jg16250"/>
    <property type="gene ID" value="jg16250"/>
</dbReference>
<accession>A0A915D6I2</accession>
<protein>
    <submittedName>
        <fullName evidence="3">Uncharacterized protein</fullName>
    </submittedName>
</protein>
<feature type="compositionally biased region" description="Basic and acidic residues" evidence="1">
    <location>
        <begin position="140"/>
        <end position="151"/>
    </location>
</feature>
<organism evidence="2 3">
    <name type="scientific">Ditylenchus dipsaci</name>
    <dbReference type="NCBI Taxonomy" id="166011"/>
    <lineage>
        <taxon>Eukaryota</taxon>
        <taxon>Metazoa</taxon>
        <taxon>Ecdysozoa</taxon>
        <taxon>Nematoda</taxon>
        <taxon>Chromadorea</taxon>
        <taxon>Rhabditida</taxon>
        <taxon>Tylenchina</taxon>
        <taxon>Tylenchomorpha</taxon>
        <taxon>Sphaerularioidea</taxon>
        <taxon>Anguinidae</taxon>
        <taxon>Anguininae</taxon>
        <taxon>Ditylenchus</taxon>
    </lineage>
</organism>
<evidence type="ECO:0000313" key="2">
    <source>
        <dbReference type="Proteomes" id="UP000887574"/>
    </source>
</evidence>
<dbReference type="Proteomes" id="UP000887574">
    <property type="component" value="Unplaced"/>
</dbReference>
<reference evidence="3" key="1">
    <citation type="submission" date="2022-11" db="UniProtKB">
        <authorList>
            <consortium name="WormBaseParasite"/>
        </authorList>
    </citation>
    <scope>IDENTIFICATION</scope>
</reference>
<dbReference type="AlphaFoldDB" id="A0A915D6I2"/>
<name>A0A915D6I2_9BILA</name>
<evidence type="ECO:0000256" key="1">
    <source>
        <dbReference type="SAM" id="MobiDB-lite"/>
    </source>
</evidence>
<sequence length="151" mass="17594">MMLLLFRWLRSSWERTCPLRVLSSTCAHVRLFMDHSIHSISTPDALHGPCGPRRFSSEYGVWRKRHQITEIEKLTDRLCSLGRFFVQDGKLIHSFFLELLNEKLVPFPHYVSSSTHSSRAQADETDQCEKAGDSENNFNDSKRRQRIEADL</sequence>
<feature type="region of interest" description="Disordered" evidence="1">
    <location>
        <begin position="115"/>
        <end position="151"/>
    </location>
</feature>
<proteinExistence type="predicted"/>
<evidence type="ECO:0000313" key="3">
    <source>
        <dbReference type="WBParaSite" id="jg16250"/>
    </source>
</evidence>